<dbReference type="EMBL" id="JASPKZ010007829">
    <property type="protein sequence ID" value="KAJ9582089.1"/>
    <property type="molecule type" value="Genomic_DNA"/>
</dbReference>
<keyword evidence="6 15" id="KW-0067">ATP-binding</keyword>
<evidence type="ECO:0000256" key="9">
    <source>
        <dbReference type="ARBA" id="ARBA00023053"/>
    </source>
</evidence>
<dbReference type="PRINTS" id="PR00119">
    <property type="entry name" value="CATATPASE"/>
</dbReference>
<dbReference type="GO" id="GO:0016887">
    <property type="term" value="F:ATP hydrolysis activity"/>
    <property type="evidence" value="ECO:0007669"/>
    <property type="project" value="InterPro"/>
</dbReference>
<comment type="caution">
    <text evidence="15">Lacks conserved residue(s) required for the propagation of feature annotation.</text>
</comment>
<dbReference type="InterPro" id="IPR036412">
    <property type="entry name" value="HAD-like_sf"/>
</dbReference>
<dbReference type="InterPro" id="IPR050510">
    <property type="entry name" value="Cation_transp_ATPase_P-type"/>
</dbReference>
<feature type="transmembrane region" description="Helical" evidence="15">
    <location>
        <begin position="227"/>
        <end position="250"/>
    </location>
</feature>
<comment type="caution">
    <text evidence="18">The sequence shown here is derived from an EMBL/GenBank/DDBJ whole genome shotgun (WGS) entry which is preliminary data.</text>
</comment>
<evidence type="ECO:0000256" key="12">
    <source>
        <dbReference type="ARBA" id="ARBA00023201"/>
    </source>
</evidence>
<dbReference type="SFLD" id="SFLDG00002">
    <property type="entry name" value="C1.7:_P-type_atpase_like"/>
    <property type="match status" value="1"/>
</dbReference>
<keyword evidence="15" id="KW-0813">Transport</keyword>
<dbReference type="PRINTS" id="PR00121">
    <property type="entry name" value="NAKATPASE"/>
</dbReference>
<dbReference type="GO" id="GO:1902600">
    <property type="term" value="P:proton transmembrane transport"/>
    <property type="evidence" value="ECO:0007669"/>
    <property type="project" value="TreeGrafter"/>
</dbReference>
<keyword evidence="5 15" id="KW-0547">Nucleotide-binding</keyword>
<dbReference type="PANTHER" id="PTHR43294:SF13">
    <property type="entry name" value="SODIUM_POTASSIUM-TRANSPORTING ATPASE SUBUNIT ALPHA"/>
    <property type="match status" value="1"/>
</dbReference>
<keyword evidence="3" id="KW-0740">Sodium/potassium transport</keyword>
<dbReference type="InterPro" id="IPR059000">
    <property type="entry name" value="ATPase_P-type_domA"/>
</dbReference>
<dbReference type="InterPro" id="IPR023214">
    <property type="entry name" value="HAD_sf"/>
</dbReference>
<evidence type="ECO:0000256" key="7">
    <source>
        <dbReference type="ARBA" id="ARBA00022967"/>
    </source>
</evidence>
<evidence type="ECO:0000313" key="18">
    <source>
        <dbReference type="EMBL" id="KAJ9582089.1"/>
    </source>
</evidence>
<evidence type="ECO:0000256" key="14">
    <source>
        <dbReference type="ARBA" id="ARBA00038795"/>
    </source>
</evidence>
<keyword evidence="4 15" id="KW-0812">Transmembrane</keyword>
<evidence type="ECO:0000256" key="11">
    <source>
        <dbReference type="ARBA" id="ARBA00023136"/>
    </source>
</evidence>
<evidence type="ECO:0000256" key="10">
    <source>
        <dbReference type="ARBA" id="ARBA00023065"/>
    </source>
</evidence>
<keyword evidence="2" id="KW-1003">Cell membrane</keyword>
<reference evidence="18" key="2">
    <citation type="submission" date="2023-05" db="EMBL/GenBank/DDBJ databases">
        <authorList>
            <person name="Fouks B."/>
        </authorList>
    </citation>
    <scope>NUCLEOTIDE SEQUENCE</scope>
    <source>
        <strain evidence="18">Stay&amp;Tobe</strain>
        <tissue evidence="18">Testes</tissue>
    </source>
</reference>
<name>A0AAD8E9X7_DIPPU</name>
<dbReference type="SUPFAM" id="SSF56784">
    <property type="entry name" value="HAD-like"/>
    <property type="match status" value="1"/>
</dbReference>
<dbReference type="FunFam" id="3.40.50.1000:FF:000083">
    <property type="entry name" value="Sodium/potassium-transporting ATPase subunit alpha"/>
    <property type="match status" value="1"/>
</dbReference>
<evidence type="ECO:0000256" key="6">
    <source>
        <dbReference type="ARBA" id="ARBA00022840"/>
    </source>
</evidence>
<dbReference type="FunFam" id="1.20.1110.10:FF:000095">
    <property type="entry name" value="Sodium/potassium-transporting ATPase subunit alpha-1"/>
    <property type="match status" value="2"/>
</dbReference>
<keyword evidence="15" id="KW-0479">Metal-binding</keyword>
<dbReference type="FunFam" id="3.40.1110.10:FF:000001">
    <property type="entry name" value="Sodium/potassium-transporting ATPase subunit alpha"/>
    <property type="match status" value="1"/>
</dbReference>
<dbReference type="InterPro" id="IPR006068">
    <property type="entry name" value="ATPase_P-typ_cation-transptr_C"/>
</dbReference>
<accession>A0AAD8E9X7</accession>
<dbReference type="GO" id="GO:0005391">
    <property type="term" value="F:P-type sodium:potassium-exchanging transporter activity"/>
    <property type="evidence" value="ECO:0007669"/>
    <property type="project" value="TreeGrafter"/>
</dbReference>
<dbReference type="GO" id="GO:0005886">
    <property type="term" value="C:plasma membrane"/>
    <property type="evidence" value="ECO:0007669"/>
    <property type="project" value="UniProtKB-SubCell"/>
</dbReference>
<keyword evidence="8 15" id="KW-1133">Transmembrane helix</keyword>
<dbReference type="NCBIfam" id="TIGR01494">
    <property type="entry name" value="ATPase_P-type"/>
    <property type="match status" value="2"/>
</dbReference>
<dbReference type="Proteomes" id="UP001233999">
    <property type="component" value="Unassembled WGS sequence"/>
</dbReference>
<evidence type="ECO:0000256" key="8">
    <source>
        <dbReference type="ARBA" id="ARBA00022989"/>
    </source>
</evidence>
<dbReference type="Pfam" id="PF13246">
    <property type="entry name" value="Cation_ATPase"/>
    <property type="match status" value="1"/>
</dbReference>
<keyword evidence="15" id="KW-0630">Potassium</keyword>
<dbReference type="GO" id="GO:0030007">
    <property type="term" value="P:intracellular potassium ion homeostasis"/>
    <property type="evidence" value="ECO:0007669"/>
    <property type="project" value="TreeGrafter"/>
</dbReference>
<proteinExistence type="inferred from homology"/>
<dbReference type="InterPro" id="IPR023298">
    <property type="entry name" value="ATPase_P-typ_TM_dom_sf"/>
</dbReference>
<feature type="transmembrane region" description="Helical" evidence="15">
    <location>
        <begin position="693"/>
        <end position="713"/>
    </location>
</feature>
<keyword evidence="19" id="KW-1185">Reference proteome</keyword>
<keyword evidence="12" id="KW-0739">Sodium transport</keyword>
<evidence type="ECO:0000256" key="1">
    <source>
        <dbReference type="ARBA" id="ARBA00004651"/>
    </source>
</evidence>
<comment type="function">
    <text evidence="13">This is the catalytic component of the active enzyme, which catalyzes the hydrolysis of ATP coupled with the exchange of sodium and potassium ions across the plasma membrane. This action creates the electrochemical gradient of sodium and potassium ions, providing the energy for active transport of various nutrients.</text>
</comment>
<dbReference type="GO" id="GO:0006883">
    <property type="term" value="P:intracellular sodium ion homeostasis"/>
    <property type="evidence" value="ECO:0007669"/>
    <property type="project" value="TreeGrafter"/>
</dbReference>
<dbReference type="InterPro" id="IPR023299">
    <property type="entry name" value="ATPase_P-typ_cyto_dom_N"/>
</dbReference>
<keyword evidence="11 15" id="KW-0472">Membrane</keyword>
<dbReference type="Gene3D" id="3.40.50.1000">
    <property type="entry name" value="HAD superfamily/HAD-like"/>
    <property type="match status" value="1"/>
</dbReference>
<evidence type="ECO:0000313" key="19">
    <source>
        <dbReference type="Proteomes" id="UP001233999"/>
    </source>
</evidence>
<dbReference type="Pfam" id="PF00122">
    <property type="entry name" value="E1-E2_ATPase"/>
    <property type="match status" value="1"/>
</dbReference>
<comment type="similarity">
    <text evidence="15">Belongs to the cation transport ATPase (P-type) (TC 3.A.3) family. Type IIC subfamily.</text>
</comment>
<dbReference type="GO" id="GO:0005524">
    <property type="term" value="F:ATP binding"/>
    <property type="evidence" value="ECO:0007669"/>
    <property type="project" value="UniProtKB-KW"/>
</dbReference>
<dbReference type="Gene3D" id="1.20.1110.10">
    <property type="entry name" value="Calcium-transporting ATPase, transmembrane domain"/>
    <property type="match status" value="1"/>
</dbReference>
<dbReference type="FunFam" id="2.70.150.10:FF:000003">
    <property type="entry name" value="Sodium/potassium-transporting ATPase subunit alpha"/>
    <property type="match status" value="1"/>
</dbReference>
<dbReference type="InterPro" id="IPR018303">
    <property type="entry name" value="ATPase_P-typ_P_site"/>
</dbReference>
<feature type="non-terminal residue" evidence="18">
    <location>
        <position position="821"/>
    </location>
</feature>
<dbReference type="InterPro" id="IPR001757">
    <property type="entry name" value="P_typ_ATPase"/>
</dbReference>
<evidence type="ECO:0000256" key="2">
    <source>
        <dbReference type="ARBA" id="ARBA00022475"/>
    </source>
</evidence>
<dbReference type="SFLD" id="SFLDS00003">
    <property type="entry name" value="Haloacid_Dehalogenase"/>
    <property type="match status" value="1"/>
</dbReference>
<keyword evidence="15" id="KW-0633">Potassium transport</keyword>
<comment type="subcellular location">
    <subcellularLocation>
        <location evidence="1 15">Cell membrane</location>
        <topology evidence="1 15">Multi-pass membrane protein</topology>
    </subcellularLocation>
</comment>
<keyword evidence="10 15" id="KW-0406">Ion transport</keyword>
<protein>
    <recommendedName>
        <fullName evidence="15">Sodium/potassium-transporting ATPase subunit alpha</fullName>
    </recommendedName>
</protein>
<dbReference type="GO" id="GO:0046872">
    <property type="term" value="F:metal ion binding"/>
    <property type="evidence" value="ECO:0007669"/>
    <property type="project" value="UniProtKB-KW"/>
</dbReference>
<evidence type="ECO:0000256" key="4">
    <source>
        <dbReference type="ARBA" id="ARBA00022692"/>
    </source>
</evidence>
<sequence length="821" mass="89865">MFGGFSALLWIGAVLCFIAYIIEDNTLSHSDDNMYLGIVLAVVVFVTGIFTYFQSRKSSKIMESFKKMVPREAMVIRDGKSRVISVADLVLGDIVEMKTGDIIPADVRLIEVQGFKVDNSSLTGESEPQSRTTECTNENPLETKNLAFFSSSALEGTAKGVVINCGDDTVVGRIAGLASGLEDKETPLSRELGHFIRIITGIAVSIGVIFFILALLLGYYWVEAVVFLIGIIVANVPEGLLPTVTVCLTLTAKRMASKNCLAKNLECIETLGCTSVICSDKTGTLTQNRMTVSHIWIDNTIIDIDTSGMEAVPEADKKNPSFQALARVAILCSRAVFKPNQENVPVMQREIQGDASEAAILKFTENILSGVMSIRERNKKVSEIPFNSTNKYQVSIHETEEADTGYLLVMKGAPEAVLTRCSTILINGQSRPLDNEMRSAFNTTYEHLGGLGERVLGFCDLMLPRANFPPGFNFDSETPNFPLNGLRFVGLIAMFDPPRVGVAEAVAKCRSAGVRVFMVTGDHPLTAKAIARAVGIFSEDSVTVDEIAAERNVPVDEVDIHEATAAVIHGQELKNISFDELDHIVSFYKEIVFARTSPQQKLIIVESCQRMGETVAVTGDGVNDSPALKKADIGIAMGISGSDVSIQAADLILLDDNFASIVTGIEEGRIIFDNLKKSIAYTLTSNIPETMPFLLFIVFRIPLALGTVTILLIDLGTDVVPAMALAYEPAESDIMKRKPREQSRDPLVNRRLIGLSYGQIGMIQAAAGFFCFFAILAHHGFLPKDLLGIRKRWMSESYNDLQDSYGQEWHESYERAQILME</sequence>
<gene>
    <name evidence="18" type="ORF">L9F63_003545</name>
</gene>
<evidence type="ECO:0000259" key="16">
    <source>
        <dbReference type="Pfam" id="PF00122"/>
    </source>
</evidence>
<dbReference type="SFLD" id="SFLDF00027">
    <property type="entry name" value="p-type_atpase"/>
    <property type="match status" value="1"/>
</dbReference>
<keyword evidence="9" id="KW-0915">Sodium</keyword>
<feature type="domain" description="P-type ATPase A" evidence="16">
    <location>
        <begin position="67"/>
        <end position="177"/>
    </location>
</feature>
<evidence type="ECO:0000256" key="3">
    <source>
        <dbReference type="ARBA" id="ARBA00022607"/>
    </source>
</evidence>
<feature type="domain" description="Cation-transporting P-type ATPase C-terminal" evidence="17">
    <location>
        <begin position="702"/>
        <end position="780"/>
    </location>
</feature>
<dbReference type="InterPro" id="IPR044492">
    <property type="entry name" value="P_typ_ATPase_HD_dom"/>
</dbReference>
<evidence type="ECO:0000256" key="5">
    <source>
        <dbReference type="ARBA" id="ARBA00022741"/>
    </source>
</evidence>
<dbReference type="Gene3D" id="2.70.150.10">
    <property type="entry name" value="Calcium-transporting ATPase, cytoplasmic transduction domain A"/>
    <property type="match status" value="1"/>
</dbReference>
<dbReference type="GO" id="GO:0036376">
    <property type="term" value="P:sodium ion export across plasma membrane"/>
    <property type="evidence" value="ECO:0007669"/>
    <property type="project" value="TreeGrafter"/>
</dbReference>
<dbReference type="PROSITE" id="PS00154">
    <property type="entry name" value="ATPASE_E1_E2"/>
    <property type="match status" value="1"/>
</dbReference>
<evidence type="ECO:0000256" key="15">
    <source>
        <dbReference type="RuleBase" id="RU362084"/>
    </source>
</evidence>
<dbReference type="PANTHER" id="PTHR43294">
    <property type="entry name" value="SODIUM/POTASSIUM-TRANSPORTING ATPASE SUBUNIT ALPHA"/>
    <property type="match status" value="1"/>
</dbReference>
<dbReference type="SUPFAM" id="SSF81665">
    <property type="entry name" value="Calcium ATPase, transmembrane domain M"/>
    <property type="match status" value="1"/>
</dbReference>
<dbReference type="InterPro" id="IPR008250">
    <property type="entry name" value="ATPase_P-typ_transduc_dom_A_sf"/>
</dbReference>
<dbReference type="SUPFAM" id="SSF81660">
    <property type="entry name" value="Metal cation-transporting ATPase, ATP-binding domain N"/>
    <property type="match status" value="1"/>
</dbReference>
<dbReference type="SUPFAM" id="SSF81653">
    <property type="entry name" value="Calcium ATPase, transduction domain A"/>
    <property type="match status" value="1"/>
</dbReference>
<dbReference type="InterPro" id="IPR005775">
    <property type="entry name" value="P-type_ATPase_IIC"/>
</dbReference>
<dbReference type="GO" id="GO:1990573">
    <property type="term" value="P:potassium ion import across plasma membrane"/>
    <property type="evidence" value="ECO:0007669"/>
    <property type="project" value="TreeGrafter"/>
</dbReference>
<dbReference type="Gene3D" id="3.40.1110.10">
    <property type="entry name" value="Calcium-transporting ATPase, cytoplasmic domain N"/>
    <property type="match status" value="1"/>
</dbReference>
<feature type="transmembrane region" description="Helical" evidence="15">
    <location>
        <begin position="34"/>
        <end position="53"/>
    </location>
</feature>
<dbReference type="NCBIfam" id="TIGR01106">
    <property type="entry name" value="ATPase-IIC_X-K"/>
    <property type="match status" value="1"/>
</dbReference>
<evidence type="ECO:0000259" key="17">
    <source>
        <dbReference type="Pfam" id="PF00689"/>
    </source>
</evidence>
<organism evidence="18 19">
    <name type="scientific">Diploptera punctata</name>
    <name type="common">Pacific beetle cockroach</name>
    <dbReference type="NCBI Taxonomy" id="6984"/>
    <lineage>
        <taxon>Eukaryota</taxon>
        <taxon>Metazoa</taxon>
        <taxon>Ecdysozoa</taxon>
        <taxon>Arthropoda</taxon>
        <taxon>Hexapoda</taxon>
        <taxon>Insecta</taxon>
        <taxon>Pterygota</taxon>
        <taxon>Neoptera</taxon>
        <taxon>Polyneoptera</taxon>
        <taxon>Dictyoptera</taxon>
        <taxon>Blattodea</taxon>
        <taxon>Blaberoidea</taxon>
        <taxon>Blaberidae</taxon>
        <taxon>Diplopterinae</taxon>
        <taxon>Diploptera</taxon>
    </lineage>
</organism>
<comment type="subunit">
    <text evidence="14">The sodium/potassium-transporting ATPase is composed of a catalytic alpha subunit, an auxiliary non-catalytic beta subunit and an additional regulatory subunit.</text>
</comment>
<feature type="transmembrane region" description="Helical" evidence="15">
    <location>
        <begin position="760"/>
        <end position="782"/>
    </location>
</feature>
<dbReference type="Pfam" id="PF00689">
    <property type="entry name" value="Cation_ATPase_C"/>
    <property type="match status" value="1"/>
</dbReference>
<keyword evidence="7" id="KW-1278">Translocase</keyword>
<dbReference type="AlphaFoldDB" id="A0AAD8E9X7"/>
<feature type="transmembrane region" description="Helical" evidence="15">
    <location>
        <begin position="198"/>
        <end position="221"/>
    </location>
</feature>
<dbReference type="FunFam" id="3.40.50.1000:FF:000001">
    <property type="entry name" value="Phospholipid-transporting ATPase IC"/>
    <property type="match status" value="1"/>
</dbReference>
<feature type="transmembrane region" description="Helical" evidence="15">
    <location>
        <begin position="5"/>
        <end position="22"/>
    </location>
</feature>
<evidence type="ECO:0000256" key="13">
    <source>
        <dbReference type="ARBA" id="ARBA00037422"/>
    </source>
</evidence>
<reference evidence="18" key="1">
    <citation type="journal article" date="2023" name="IScience">
        <title>Live-bearing cockroach genome reveals convergent evolutionary mechanisms linked to viviparity in insects and beyond.</title>
        <authorList>
            <person name="Fouks B."/>
            <person name="Harrison M.C."/>
            <person name="Mikhailova A.A."/>
            <person name="Marchal E."/>
            <person name="English S."/>
            <person name="Carruthers M."/>
            <person name="Jennings E.C."/>
            <person name="Chiamaka E.L."/>
            <person name="Frigard R.A."/>
            <person name="Pippel M."/>
            <person name="Attardo G.M."/>
            <person name="Benoit J.B."/>
            <person name="Bornberg-Bauer E."/>
            <person name="Tobe S.S."/>
        </authorList>
    </citation>
    <scope>NUCLEOTIDE SEQUENCE</scope>
    <source>
        <strain evidence="18">Stay&amp;Tobe</strain>
    </source>
</reference>